<reference evidence="14" key="1">
    <citation type="submission" date="2017-01" db="EMBL/GenBank/DDBJ databases">
        <authorList>
            <person name="Varghese N."/>
            <person name="Submissions S."/>
        </authorList>
    </citation>
    <scope>NUCLEOTIDE SEQUENCE [LARGE SCALE GENOMIC DNA]</scope>
    <source>
        <strain evidence="14">ATCC 12950</strain>
    </source>
</reference>
<proteinExistence type="inferred from homology"/>
<keyword evidence="3" id="KW-0515">Mutator protein</keyword>
<dbReference type="InterPro" id="IPR020476">
    <property type="entry name" value="Nudix_hydrolase"/>
</dbReference>
<organism evidence="13 14">
    <name type="scientific">Microbispora rosea</name>
    <dbReference type="NCBI Taxonomy" id="58117"/>
    <lineage>
        <taxon>Bacteria</taxon>
        <taxon>Bacillati</taxon>
        <taxon>Actinomycetota</taxon>
        <taxon>Actinomycetes</taxon>
        <taxon>Streptosporangiales</taxon>
        <taxon>Streptosporangiaceae</taxon>
        <taxon>Microbispora</taxon>
    </lineage>
</organism>
<evidence type="ECO:0000256" key="2">
    <source>
        <dbReference type="ARBA" id="ARBA00005582"/>
    </source>
</evidence>
<dbReference type="GO" id="GO:0008413">
    <property type="term" value="F:8-oxo-7,8-dihydroguanosine triphosphate pyrophosphatase activity"/>
    <property type="evidence" value="ECO:0007669"/>
    <property type="project" value="TreeGrafter"/>
</dbReference>
<dbReference type="GO" id="GO:0006281">
    <property type="term" value="P:DNA repair"/>
    <property type="evidence" value="ECO:0007669"/>
    <property type="project" value="UniProtKB-KW"/>
</dbReference>
<dbReference type="EMBL" id="FTNI01000004">
    <property type="protein sequence ID" value="SIQ87800.1"/>
    <property type="molecule type" value="Genomic_DNA"/>
</dbReference>
<dbReference type="STRING" id="58117.SAMN05421833_104155"/>
<dbReference type="PRINTS" id="PR00502">
    <property type="entry name" value="NUDIXFAMILY"/>
</dbReference>
<evidence type="ECO:0000256" key="1">
    <source>
        <dbReference type="ARBA" id="ARBA00001946"/>
    </source>
</evidence>
<dbReference type="GO" id="GO:0006260">
    <property type="term" value="P:DNA replication"/>
    <property type="evidence" value="ECO:0007669"/>
    <property type="project" value="UniProtKB-KW"/>
</dbReference>
<keyword evidence="14" id="KW-1185">Reference proteome</keyword>
<feature type="domain" description="Nudix hydrolase" evidence="12">
    <location>
        <begin position="3"/>
        <end position="128"/>
    </location>
</feature>
<comment type="catalytic activity">
    <reaction evidence="10">
        <text>8-oxo-dGTP + H2O = 8-oxo-dGMP + diphosphate + H(+)</text>
        <dbReference type="Rhea" id="RHEA:31575"/>
        <dbReference type="ChEBI" id="CHEBI:15377"/>
        <dbReference type="ChEBI" id="CHEBI:15378"/>
        <dbReference type="ChEBI" id="CHEBI:33019"/>
        <dbReference type="ChEBI" id="CHEBI:63224"/>
        <dbReference type="ChEBI" id="CHEBI:77896"/>
        <dbReference type="EC" id="3.6.1.55"/>
    </reaction>
</comment>
<dbReference type="Gene3D" id="3.90.79.10">
    <property type="entry name" value="Nucleoside Triphosphate Pyrophosphohydrolase"/>
    <property type="match status" value="1"/>
</dbReference>
<name>A0A1N6WCW4_9ACTN</name>
<dbReference type="PANTHER" id="PTHR47707:SF1">
    <property type="entry name" value="NUDIX HYDROLASE FAMILY PROTEIN"/>
    <property type="match status" value="1"/>
</dbReference>
<dbReference type="RefSeq" id="WP_076433931.1">
    <property type="nucleotide sequence ID" value="NZ_FTNI01000004.1"/>
</dbReference>
<evidence type="ECO:0000256" key="8">
    <source>
        <dbReference type="ARBA" id="ARBA00022842"/>
    </source>
</evidence>
<evidence type="ECO:0000256" key="11">
    <source>
        <dbReference type="ARBA" id="ARBA00038905"/>
    </source>
</evidence>
<evidence type="ECO:0000313" key="13">
    <source>
        <dbReference type="EMBL" id="SIQ87800.1"/>
    </source>
</evidence>
<dbReference type="OrthoDB" id="9810648at2"/>
<dbReference type="GO" id="GO:0046872">
    <property type="term" value="F:metal ion binding"/>
    <property type="evidence" value="ECO:0007669"/>
    <property type="project" value="UniProtKB-KW"/>
</dbReference>
<keyword evidence="9" id="KW-0234">DNA repair</keyword>
<evidence type="ECO:0000256" key="5">
    <source>
        <dbReference type="ARBA" id="ARBA00022723"/>
    </source>
</evidence>
<evidence type="ECO:0000256" key="4">
    <source>
        <dbReference type="ARBA" id="ARBA00022705"/>
    </source>
</evidence>
<evidence type="ECO:0000256" key="9">
    <source>
        <dbReference type="ARBA" id="ARBA00023204"/>
    </source>
</evidence>
<evidence type="ECO:0000313" key="14">
    <source>
        <dbReference type="Proteomes" id="UP000186096"/>
    </source>
</evidence>
<evidence type="ECO:0000259" key="12">
    <source>
        <dbReference type="PROSITE" id="PS51462"/>
    </source>
</evidence>
<keyword evidence="5" id="KW-0479">Metal-binding</keyword>
<dbReference type="SUPFAM" id="SSF55811">
    <property type="entry name" value="Nudix"/>
    <property type="match status" value="1"/>
</dbReference>
<dbReference type="PANTHER" id="PTHR47707">
    <property type="entry name" value="8-OXO-DGTP DIPHOSPHATASE"/>
    <property type="match status" value="1"/>
</dbReference>
<dbReference type="CDD" id="cd03425">
    <property type="entry name" value="NUDIX_MutT_NudA_like"/>
    <property type="match status" value="1"/>
</dbReference>
<dbReference type="GO" id="GO:0044716">
    <property type="term" value="F:8-oxo-GDP phosphatase activity"/>
    <property type="evidence" value="ECO:0007669"/>
    <property type="project" value="TreeGrafter"/>
</dbReference>
<gene>
    <name evidence="13" type="ORF">SAMN05421833_104155</name>
</gene>
<evidence type="ECO:0000256" key="10">
    <source>
        <dbReference type="ARBA" id="ARBA00035861"/>
    </source>
</evidence>
<dbReference type="EC" id="3.6.1.55" evidence="11"/>
<dbReference type="GO" id="GO:0044715">
    <property type="term" value="F:8-oxo-dGDP phosphatase activity"/>
    <property type="evidence" value="ECO:0007669"/>
    <property type="project" value="TreeGrafter"/>
</dbReference>
<dbReference type="InterPro" id="IPR047127">
    <property type="entry name" value="MutT-like"/>
</dbReference>
<evidence type="ECO:0000256" key="7">
    <source>
        <dbReference type="ARBA" id="ARBA00022801"/>
    </source>
</evidence>
<keyword evidence="7" id="KW-0378">Hydrolase</keyword>
<keyword evidence="6" id="KW-0227">DNA damage</keyword>
<dbReference type="Pfam" id="PF00293">
    <property type="entry name" value="NUDIX"/>
    <property type="match status" value="1"/>
</dbReference>
<dbReference type="GO" id="GO:0035539">
    <property type="term" value="F:8-oxo-7,8-dihydrodeoxyguanosine triphosphate pyrophosphatase activity"/>
    <property type="evidence" value="ECO:0007669"/>
    <property type="project" value="UniProtKB-EC"/>
</dbReference>
<protein>
    <recommendedName>
        <fullName evidence="11">8-oxo-dGTP diphosphatase</fullName>
        <ecNumber evidence="11">3.6.1.55</ecNumber>
    </recommendedName>
</protein>
<accession>A0A1N6WCW4</accession>
<keyword evidence="4" id="KW-0235">DNA replication</keyword>
<keyword evidence="8" id="KW-0460">Magnesium</keyword>
<dbReference type="InterPro" id="IPR000086">
    <property type="entry name" value="NUDIX_hydrolase_dom"/>
</dbReference>
<dbReference type="AlphaFoldDB" id="A0A1N6WCW4"/>
<comment type="cofactor">
    <cofactor evidence="1">
        <name>Mg(2+)</name>
        <dbReference type="ChEBI" id="CHEBI:18420"/>
    </cofactor>
</comment>
<dbReference type="Proteomes" id="UP000186096">
    <property type="component" value="Unassembled WGS sequence"/>
</dbReference>
<evidence type="ECO:0000256" key="3">
    <source>
        <dbReference type="ARBA" id="ARBA00022457"/>
    </source>
</evidence>
<comment type="similarity">
    <text evidence="2">Belongs to the Nudix hydrolase family.</text>
</comment>
<dbReference type="PROSITE" id="PS51462">
    <property type="entry name" value="NUDIX"/>
    <property type="match status" value="1"/>
</dbReference>
<sequence>MTDARLVVGAAIVEGGRLLAAQRSGPPAMRGGWEFPGGKVEPGEDERAALVRECAEELGVQVVLGGRVGGDWPLQDGYVMHVWFATVAAGAPRPLEHLALRWLEPQELYDVPWLPADLPVVAAIEKLLPNRSG</sequence>
<dbReference type="InterPro" id="IPR015797">
    <property type="entry name" value="NUDIX_hydrolase-like_dom_sf"/>
</dbReference>
<evidence type="ECO:0000256" key="6">
    <source>
        <dbReference type="ARBA" id="ARBA00022763"/>
    </source>
</evidence>